<keyword evidence="6" id="KW-1185">Reference proteome</keyword>
<dbReference type="Proteomes" id="UP000886520">
    <property type="component" value="Chromosome 18"/>
</dbReference>
<dbReference type="InterPro" id="IPR037229">
    <property type="entry name" value="Ribosomal_bL35_sf"/>
</dbReference>
<comment type="similarity">
    <text evidence="1 4">Belongs to the bacterial ribosomal protein bL35 family.</text>
</comment>
<dbReference type="InterPro" id="IPR001706">
    <property type="entry name" value="Ribosomal_bL35"/>
</dbReference>
<evidence type="ECO:0000256" key="4">
    <source>
        <dbReference type="RuleBase" id="RU000568"/>
    </source>
</evidence>
<keyword evidence="2 4" id="KW-0689">Ribosomal protein</keyword>
<evidence type="ECO:0000256" key="1">
    <source>
        <dbReference type="ARBA" id="ARBA00006598"/>
    </source>
</evidence>
<evidence type="ECO:0000256" key="3">
    <source>
        <dbReference type="ARBA" id="ARBA00023274"/>
    </source>
</evidence>
<dbReference type="OrthoDB" id="512750at2759"/>
<dbReference type="PRINTS" id="PR00064">
    <property type="entry name" value="RIBOSOMALL35"/>
</dbReference>
<dbReference type="PANTHER" id="PTHR36400:SF1">
    <property type="entry name" value="RIBOSOMAL PROTEIN L35"/>
    <property type="match status" value="1"/>
</dbReference>
<protein>
    <recommendedName>
        <fullName evidence="4">50S ribosomal protein L35</fullName>
    </recommendedName>
</protein>
<evidence type="ECO:0000313" key="5">
    <source>
        <dbReference type="EMBL" id="KAI5066590.1"/>
    </source>
</evidence>
<dbReference type="GO" id="GO:0003735">
    <property type="term" value="F:structural constituent of ribosome"/>
    <property type="evidence" value="ECO:0007669"/>
    <property type="project" value="InterPro"/>
</dbReference>
<dbReference type="InterPro" id="IPR021137">
    <property type="entry name" value="Ribosomal_bL35-like"/>
</dbReference>
<dbReference type="GO" id="GO:0005840">
    <property type="term" value="C:ribosome"/>
    <property type="evidence" value="ECO:0007669"/>
    <property type="project" value="UniProtKB-KW"/>
</dbReference>
<proteinExistence type="inferred from homology"/>
<name>A0A9D4UEU5_ADICA</name>
<dbReference type="HAMAP" id="MF_00514">
    <property type="entry name" value="Ribosomal_bL35"/>
    <property type="match status" value="1"/>
</dbReference>
<sequence>THTHKMRERERETDMRQVWRVLSTLRLPTLCEQGLVARQSYALATFRSLWKPAFQPLPSRFVHWRTPPLPQPQPRPQLEQCRTFASKVKKYKMKSYTAFKGRFKLKANGEYKRWRAGKRHNAHSKTNKQLRQLRRPAVVHSAYATVMKKLNFHG</sequence>
<dbReference type="GO" id="GO:1990904">
    <property type="term" value="C:ribonucleoprotein complex"/>
    <property type="evidence" value="ECO:0007669"/>
    <property type="project" value="UniProtKB-KW"/>
</dbReference>
<evidence type="ECO:0000313" key="6">
    <source>
        <dbReference type="Proteomes" id="UP000886520"/>
    </source>
</evidence>
<keyword evidence="3 4" id="KW-0687">Ribonucleoprotein</keyword>
<dbReference type="AlphaFoldDB" id="A0A9D4UEU5"/>
<comment type="caution">
    <text evidence="5">The sequence shown here is derived from an EMBL/GenBank/DDBJ whole genome shotgun (WGS) entry which is preliminary data.</text>
</comment>
<feature type="non-terminal residue" evidence="5">
    <location>
        <position position="1"/>
    </location>
</feature>
<dbReference type="Gene3D" id="4.10.410.60">
    <property type="match status" value="1"/>
</dbReference>
<reference evidence="5" key="1">
    <citation type="submission" date="2021-01" db="EMBL/GenBank/DDBJ databases">
        <title>Adiantum capillus-veneris genome.</title>
        <authorList>
            <person name="Fang Y."/>
            <person name="Liao Q."/>
        </authorList>
    </citation>
    <scope>NUCLEOTIDE SEQUENCE</scope>
    <source>
        <strain evidence="5">H3</strain>
        <tissue evidence="5">Leaf</tissue>
    </source>
</reference>
<dbReference type="SUPFAM" id="SSF143034">
    <property type="entry name" value="L35p-like"/>
    <property type="match status" value="1"/>
</dbReference>
<dbReference type="GO" id="GO:0006412">
    <property type="term" value="P:translation"/>
    <property type="evidence" value="ECO:0007669"/>
    <property type="project" value="InterPro"/>
</dbReference>
<gene>
    <name evidence="5" type="ORF">GOP47_0019214</name>
</gene>
<evidence type="ECO:0000256" key="2">
    <source>
        <dbReference type="ARBA" id="ARBA00022980"/>
    </source>
</evidence>
<accession>A0A9D4UEU5</accession>
<dbReference type="Pfam" id="PF01632">
    <property type="entry name" value="Ribosomal_L35p"/>
    <property type="match status" value="1"/>
</dbReference>
<organism evidence="5 6">
    <name type="scientific">Adiantum capillus-veneris</name>
    <name type="common">Maidenhair fern</name>
    <dbReference type="NCBI Taxonomy" id="13818"/>
    <lineage>
        <taxon>Eukaryota</taxon>
        <taxon>Viridiplantae</taxon>
        <taxon>Streptophyta</taxon>
        <taxon>Embryophyta</taxon>
        <taxon>Tracheophyta</taxon>
        <taxon>Polypodiopsida</taxon>
        <taxon>Polypodiidae</taxon>
        <taxon>Polypodiales</taxon>
        <taxon>Pteridineae</taxon>
        <taxon>Pteridaceae</taxon>
        <taxon>Vittarioideae</taxon>
        <taxon>Adiantum</taxon>
    </lineage>
</organism>
<dbReference type="PANTHER" id="PTHR36400">
    <property type="entry name" value="RIBOSOMAL PROTEIN L35"/>
    <property type="match status" value="1"/>
</dbReference>
<dbReference type="EMBL" id="JABFUD020000018">
    <property type="protein sequence ID" value="KAI5066590.1"/>
    <property type="molecule type" value="Genomic_DNA"/>
</dbReference>